<keyword evidence="5" id="KW-0963">Cytoplasm</keyword>
<dbReference type="GO" id="GO:0005634">
    <property type="term" value="C:nucleus"/>
    <property type="evidence" value="ECO:0007669"/>
    <property type="project" value="UniProtKB-SubCell"/>
</dbReference>
<feature type="compositionally biased region" description="Basic and acidic residues" evidence="10">
    <location>
        <begin position="517"/>
        <end position="534"/>
    </location>
</feature>
<feature type="compositionally biased region" description="Basic and acidic residues" evidence="10">
    <location>
        <begin position="465"/>
        <end position="503"/>
    </location>
</feature>
<evidence type="ECO:0000313" key="11">
    <source>
        <dbReference type="EMBL" id="KAK7793969.1"/>
    </source>
</evidence>
<dbReference type="AlphaFoldDB" id="A0AAN9V983"/>
<dbReference type="PANTHER" id="PTHR32078">
    <property type="entry name" value="NUCLEAR PROTEIN MDM1"/>
    <property type="match status" value="1"/>
</dbReference>
<dbReference type="Proteomes" id="UP001378592">
    <property type="component" value="Unassembled WGS sequence"/>
</dbReference>
<reference evidence="11 12" key="1">
    <citation type="submission" date="2024-03" db="EMBL/GenBank/DDBJ databases">
        <title>The genome assembly and annotation of the cricket Gryllus longicercus Weissman &amp; Gray.</title>
        <authorList>
            <person name="Szrajer S."/>
            <person name="Gray D."/>
            <person name="Ylla G."/>
        </authorList>
    </citation>
    <scope>NUCLEOTIDE SEQUENCE [LARGE SCALE GENOMIC DNA]</scope>
    <source>
        <strain evidence="11">DAG 2021-001</strain>
        <tissue evidence="11">Whole body minus gut</tissue>
    </source>
</reference>
<feature type="compositionally biased region" description="Low complexity" evidence="10">
    <location>
        <begin position="535"/>
        <end position="546"/>
    </location>
</feature>
<comment type="similarity">
    <text evidence="3">Belongs to the MDM1 family.</text>
</comment>
<keyword evidence="12" id="KW-1185">Reference proteome</keyword>
<evidence type="ECO:0000256" key="8">
    <source>
        <dbReference type="ARBA" id="ARBA00023242"/>
    </source>
</evidence>
<feature type="region of interest" description="Disordered" evidence="10">
    <location>
        <begin position="116"/>
        <end position="159"/>
    </location>
</feature>
<keyword evidence="8" id="KW-0539">Nucleus</keyword>
<evidence type="ECO:0000256" key="2">
    <source>
        <dbReference type="ARBA" id="ARBA00004123"/>
    </source>
</evidence>
<dbReference type="GO" id="GO:0005814">
    <property type="term" value="C:centriole"/>
    <property type="evidence" value="ECO:0007669"/>
    <property type="project" value="UniProtKB-SubCell"/>
</dbReference>
<feature type="compositionally biased region" description="Basic and acidic residues" evidence="10">
    <location>
        <begin position="309"/>
        <end position="322"/>
    </location>
</feature>
<comment type="caution">
    <text evidence="11">The sequence shown here is derived from an EMBL/GenBank/DDBJ whole genome shotgun (WGS) entry which is preliminary data.</text>
</comment>
<feature type="compositionally biased region" description="Acidic residues" evidence="10">
    <location>
        <begin position="709"/>
        <end position="721"/>
    </location>
</feature>
<protein>
    <recommendedName>
        <fullName evidence="4">Nuclear protein MDM1</fullName>
    </recommendedName>
</protein>
<dbReference type="GO" id="GO:0008017">
    <property type="term" value="F:microtubule binding"/>
    <property type="evidence" value="ECO:0007669"/>
    <property type="project" value="InterPro"/>
</dbReference>
<comment type="subcellular location">
    <subcellularLocation>
        <location evidence="1">Cytoplasm</location>
        <location evidence="1">Cytoskeleton</location>
        <location evidence="1">Microtubule organizing center</location>
        <location evidence="1">Centrosome</location>
        <location evidence="1">Centriole</location>
    </subcellularLocation>
    <subcellularLocation>
        <location evidence="2">Nucleus</location>
    </subcellularLocation>
</comment>
<evidence type="ECO:0000256" key="7">
    <source>
        <dbReference type="ARBA" id="ARBA00023212"/>
    </source>
</evidence>
<evidence type="ECO:0000256" key="6">
    <source>
        <dbReference type="ARBA" id="ARBA00022701"/>
    </source>
</evidence>
<feature type="compositionally biased region" description="Pro residues" evidence="10">
    <location>
        <begin position="795"/>
        <end position="809"/>
    </location>
</feature>
<gene>
    <name evidence="11" type="ORF">R5R35_003949</name>
</gene>
<feature type="compositionally biased region" description="Low complexity" evidence="10">
    <location>
        <begin position="618"/>
        <end position="630"/>
    </location>
</feature>
<keyword evidence="6" id="KW-0493">Microtubule</keyword>
<proteinExistence type="inferred from homology"/>
<feature type="compositionally biased region" description="Low complexity" evidence="10">
    <location>
        <begin position="425"/>
        <end position="436"/>
    </location>
</feature>
<dbReference type="GO" id="GO:0046600">
    <property type="term" value="P:negative regulation of centriole replication"/>
    <property type="evidence" value="ECO:0007669"/>
    <property type="project" value="InterPro"/>
</dbReference>
<evidence type="ECO:0000256" key="1">
    <source>
        <dbReference type="ARBA" id="ARBA00004114"/>
    </source>
</evidence>
<keyword evidence="7" id="KW-0206">Cytoskeleton</keyword>
<feature type="compositionally biased region" description="Polar residues" evidence="10">
    <location>
        <begin position="813"/>
        <end position="875"/>
    </location>
</feature>
<feature type="compositionally biased region" description="Polar residues" evidence="10">
    <location>
        <begin position="631"/>
        <end position="646"/>
    </location>
</feature>
<comment type="function">
    <text evidence="9">Microtubule-binding protein that negatively regulates centriole duplication. Binds to and stabilizes microtubules.</text>
</comment>
<dbReference type="GO" id="GO:0005874">
    <property type="term" value="C:microtubule"/>
    <property type="evidence" value="ECO:0007669"/>
    <property type="project" value="UniProtKB-KW"/>
</dbReference>
<feature type="compositionally biased region" description="Basic and acidic residues" evidence="10">
    <location>
        <begin position="437"/>
        <end position="448"/>
    </location>
</feature>
<feature type="region of interest" description="Disordered" evidence="10">
    <location>
        <begin position="788"/>
        <end position="973"/>
    </location>
</feature>
<evidence type="ECO:0000256" key="5">
    <source>
        <dbReference type="ARBA" id="ARBA00022490"/>
    </source>
</evidence>
<accession>A0AAN9V983</accession>
<evidence type="ECO:0000256" key="9">
    <source>
        <dbReference type="ARBA" id="ARBA00045771"/>
    </source>
</evidence>
<feature type="region of interest" description="Disordered" evidence="10">
    <location>
        <begin position="233"/>
        <end position="330"/>
    </location>
</feature>
<feature type="region of interest" description="Disordered" evidence="10">
    <location>
        <begin position="39"/>
        <end position="84"/>
    </location>
</feature>
<feature type="compositionally biased region" description="Low complexity" evidence="10">
    <location>
        <begin position="137"/>
        <end position="147"/>
    </location>
</feature>
<sequence>MIGSFWNLCRACPSMPVDKLHSEYRSTYRWHEYTGPRQEVVRRPPLAASGGNTSKLQHTKSADEEPSDGGNIGTQSEPALPRRKKHPELAYKTHEFLAMADAGGSDDSLDAAVPLDRARSEERGGSRPRPSRRSKSEGPPTGSTGCCPGPGFGVNAGTGPIQSEYRLQYMRVDSPPPQGRTVRSDSDPCEGDIDQEMMIASYPPPAPAQSAGPLSNAISRISTEYRLQFAWPRGGRGHNVRTDEGKGSGASGPPRKSLSMGAIRPVANVGPVPVHKKRSNEFDHGDEGASELEPLVGVDTSLEAEELTGEDKIQDETLNKDDKHRRRKEFKTEYKKKFRPFSQYDYVEGKFQKKKPEPENEPISLPFPELPRGGSWYREVIELRKKAGEYKHRGWGTELVPQHIAELYSKQMMLWEQVSRRSSLSALSLASTTPRSISKEEKEKENNKKSSPIKQHTTRPSLKSLAHDKHLSSERRKVEKIDETKKEVPRSRKEYLIRHHLERTTGATDGALLPSPTREKLEPVIPRSKDEDLPKSPQKASPKSSPRTARSQSVGPGLSGENRSPKRQFRAPSAAPVAGVHKGQMNGPVQVERRPRPTSGASSGKPVLPAVPQPRVTPRPRVTARPQPTTSLTTTGPSRPKSSSAPLKSEEGKSNHTIKAKCMPAKSVNGIQPANMRGDRTKVADKKESSMDEEKQEEEPEDVTKAGSEAEETKDDFEPEIEPAVVKSPPEPTRVKSPEQIIIRSPEPVNWTVPLDTGKTFTVTQNVREAMPNVKFYRGELVNRPHSEVKAWTPPAIPPPAPQSAPPELPDQAQISSGWRSPLSDTEQDVATSPVTGPVESTTDIQNKPETDETNILPSSSTPQSETSAISSTQKCLEDPSFAFDSSTVGGGNQTKSGTQSEGGQIGQSSVSTDREEQLKCQSPERSISKMPKQDTDSSDITSQKTGEYASEEALTPSDIPPSTEILGTDIPVQEPQKVLPIVSPSSGRSLASDVLEKARTRFDKFWGKGKDSPDKEGKV</sequence>
<feature type="compositionally biased region" description="Basic and acidic residues" evidence="10">
    <location>
        <begin position="116"/>
        <end position="125"/>
    </location>
</feature>
<feature type="compositionally biased region" description="Polar residues" evidence="10">
    <location>
        <begin position="884"/>
        <end position="912"/>
    </location>
</feature>
<dbReference type="EMBL" id="JAZDUA010000353">
    <property type="protein sequence ID" value="KAK7793969.1"/>
    <property type="molecule type" value="Genomic_DNA"/>
</dbReference>
<dbReference type="PANTHER" id="PTHR32078:SF1">
    <property type="entry name" value="NUCLEAR PROTEIN MDM1"/>
    <property type="match status" value="1"/>
</dbReference>
<evidence type="ECO:0000256" key="4">
    <source>
        <dbReference type="ARBA" id="ARBA00013508"/>
    </source>
</evidence>
<evidence type="ECO:0000313" key="12">
    <source>
        <dbReference type="Proteomes" id="UP001378592"/>
    </source>
</evidence>
<dbReference type="InterPro" id="IPR029136">
    <property type="entry name" value="MDM1"/>
</dbReference>
<dbReference type="Pfam" id="PF15501">
    <property type="entry name" value="MDM1"/>
    <property type="match status" value="1"/>
</dbReference>
<name>A0AAN9V983_9ORTH</name>
<evidence type="ECO:0000256" key="10">
    <source>
        <dbReference type="SAM" id="MobiDB-lite"/>
    </source>
</evidence>
<organism evidence="11 12">
    <name type="scientific">Gryllus longicercus</name>
    <dbReference type="NCBI Taxonomy" id="2509291"/>
    <lineage>
        <taxon>Eukaryota</taxon>
        <taxon>Metazoa</taxon>
        <taxon>Ecdysozoa</taxon>
        <taxon>Arthropoda</taxon>
        <taxon>Hexapoda</taxon>
        <taxon>Insecta</taxon>
        <taxon>Pterygota</taxon>
        <taxon>Neoptera</taxon>
        <taxon>Polyneoptera</taxon>
        <taxon>Orthoptera</taxon>
        <taxon>Ensifera</taxon>
        <taxon>Gryllidea</taxon>
        <taxon>Grylloidea</taxon>
        <taxon>Gryllidae</taxon>
        <taxon>Gryllinae</taxon>
        <taxon>Gryllus</taxon>
    </lineage>
</organism>
<feature type="compositionally biased region" description="Basic and acidic residues" evidence="10">
    <location>
        <begin position="677"/>
        <end position="693"/>
    </location>
</feature>
<feature type="region of interest" description="Disordered" evidence="10">
    <location>
        <begin position="425"/>
        <end position="741"/>
    </location>
</feature>
<evidence type="ECO:0000256" key="3">
    <source>
        <dbReference type="ARBA" id="ARBA00010494"/>
    </source>
</evidence>